<keyword evidence="3" id="KW-0238">DNA-binding</keyword>
<evidence type="ECO:0000256" key="2">
    <source>
        <dbReference type="ARBA" id="ARBA00023015"/>
    </source>
</evidence>
<keyword evidence="2" id="KW-0805">Transcription regulation</keyword>
<dbReference type="Pfam" id="PF01381">
    <property type="entry name" value="HTH_3"/>
    <property type="match status" value="1"/>
</dbReference>
<dbReference type="Gene3D" id="1.10.260.40">
    <property type="entry name" value="lambda repressor-like DNA-binding domains"/>
    <property type="match status" value="1"/>
</dbReference>
<dbReference type="Pfam" id="PF06114">
    <property type="entry name" value="Peptidase_M78"/>
    <property type="match status" value="1"/>
</dbReference>
<dbReference type="PANTHER" id="PTHR46797:SF23">
    <property type="entry name" value="HTH-TYPE TRANSCRIPTIONAL REGULATOR SUTR"/>
    <property type="match status" value="1"/>
</dbReference>
<comment type="similarity">
    <text evidence="1">Belongs to the short-chain fatty acyl-CoA assimilation regulator (ScfR) family.</text>
</comment>
<comment type="caution">
    <text evidence="6">The sequence shown here is derived from an EMBL/GenBank/DDBJ whole genome shotgun (WGS) entry which is preliminary data.</text>
</comment>
<gene>
    <name evidence="6" type="ORF">FHG71_01700</name>
</gene>
<dbReference type="Pfam" id="PF09856">
    <property type="entry name" value="ScfRs"/>
    <property type="match status" value="1"/>
</dbReference>
<evidence type="ECO:0000256" key="1">
    <source>
        <dbReference type="ARBA" id="ARBA00007227"/>
    </source>
</evidence>
<organism evidence="6 7">
    <name type="scientific">Rubellimicrobium roseum</name>
    <dbReference type="NCBI Taxonomy" id="687525"/>
    <lineage>
        <taxon>Bacteria</taxon>
        <taxon>Pseudomonadati</taxon>
        <taxon>Pseudomonadota</taxon>
        <taxon>Alphaproteobacteria</taxon>
        <taxon>Rhodobacterales</taxon>
        <taxon>Roseobacteraceae</taxon>
        <taxon>Rubellimicrobium</taxon>
    </lineage>
</organism>
<evidence type="ECO:0000256" key="4">
    <source>
        <dbReference type="ARBA" id="ARBA00023163"/>
    </source>
</evidence>
<dbReference type="RefSeq" id="WP_139079866.1">
    <property type="nucleotide sequence ID" value="NZ_VDFV01000001.1"/>
</dbReference>
<dbReference type="InterPro" id="IPR001387">
    <property type="entry name" value="Cro/C1-type_HTH"/>
</dbReference>
<dbReference type="InterPro" id="IPR010982">
    <property type="entry name" value="Lambda_DNA-bd_dom_sf"/>
</dbReference>
<dbReference type="PROSITE" id="PS50943">
    <property type="entry name" value="HTH_CROC1"/>
    <property type="match status" value="1"/>
</dbReference>
<dbReference type="InterPro" id="IPR018653">
    <property type="entry name" value="ScfR_C"/>
</dbReference>
<dbReference type="PIRSF" id="PIRSF019251">
    <property type="entry name" value="Rv0465c"/>
    <property type="match status" value="1"/>
</dbReference>
<reference evidence="6 7" key="1">
    <citation type="submission" date="2019-06" db="EMBL/GenBank/DDBJ databases">
        <authorList>
            <person name="Jiang L."/>
        </authorList>
    </citation>
    <scope>NUCLEOTIDE SEQUENCE [LARGE SCALE GENOMIC DNA]</scope>
    <source>
        <strain evidence="6 7">YIM 48858</strain>
    </source>
</reference>
<accession>A0A5C4NL77</accession>
<name>A0A5C4NL77_9RHOB</name>
<keyword evidence="7" id="KW-1185">Reference proteome</keyword>
<evidence type="ECO:0000259" key="5">
    <source>
        <dbReference type="PROSITE" id="PS50943"/>
    </source>
</evidence>
<feature type="domain" description="HTH cro/C1-type" evidence="5">
    <location>
        <begin position="15"/>
        <end position="69"/>
    </location>
</feature>
<dbReference type="Proteomes" id="UP000305709">
    <property type="component" value="Unassembled WGS sequence"/>
</dbReference>
<dbReference type="SUPFAM" id="SSF47413">
    <property type="entry name" value="lambda repressor-like DNA-binding domains"/>
    <property type="match status" value="1"/>
</dbReference>
<evidence type="ECO:0000313" key="7">
    <source>
        <dbReference type="Proteomes" id="UP000305709"/>
    </source>
</evidence>
<dbReference type="GO" id="GO:0005829">
    <property type="term" value="C:cytosol"/>
    <property type="evidence" value="ECO:0007669"/>
    <property type="project" value="TreeGrafter"/>
</dbReference>
<dbReference type="GO" id="GO:0003700">
    <property type="term" value="F:DNA-binding transcription factor activity"/>
    <property type="evidence" value="ECO:0007669"/>
    <property type="project" value="TreeGrafter"/>
</dbReference>
<sequence>MSLDERRKIMAGAQLRRLRTTLGLSQSAMAGELGISVSYLNLVERNQRPLTAQLLIRLSETYAIDARDFAGAEDGQGASEIEEVLADPLLAPLQVPKAEIRAALEQAPTLVQALKRLHSAYAGVAELGSGLAGEHAEAERGGPLPPAVDAVERVRAYLQQANNHFPAIEEAAETLAAELGQVEGDLFHALTLRLRARHGIRVQVMSHQEMGVTLRHYDRHRRKLMISELVEPAGRCFQAAYQIGLLEAGDLVNAVLAAAPEMADSQSRKLGRITLANYFAAALMMPYGRFLAAAQDLGYDVDLLGARFGASWEQVAHRLTTLSRPQARGVPFFMVRVDNAGNVSKRFSSGAFPFSRFGGTCPRWSLHDAFRHPGRTLTQLIEMPDDKRWFSIARMVRRLAAPWGEPEAAFAVALGCEERFASQLTYARGLREMRPTGIGVTCRLCERANCPSRAAPSILGGLDLSEATRGLSPFGR</sequence>
<dbReference type="EMBL" id="VDFV01000001">
    <property type="protein sequence ID" value="TNC74872.1"/>
    <property type="molecule type" value="Genomic_DNA"/>
</dbReference>
<protein>
    <submittedName>
        <fullName evidence="6">ImmA/IrrE family metallo-endopeptidase</fullName>
    </submittedName>
</protein>
<keyword evidence="4" id="KW-0804">Transcription</keyword>
<dbReference type="AlphaFoldDB" id="A0A5C4NL77"/>
<dbReference type="InterPro" id="IPR026281">
    <property type="entry name" value="HTH_RamB"/>
</dbReference>
<evidence type="ECO:0000256" key="3">
    <source>
        <dbReference type="ARBA" id="ARBA00023125"/>
    </source>
</evidence>
<dbReference type="GO" id="GO:0003677">
    <property type="term" value="F:DNA binding"/>
    <property type="evidence" value="ECO:0007669"/>
    <property type="project" value="UniProtKB-KW"/>
</dbReference>
<evidence type="ECO:0000313" key="6">
    <source>
        <dbReference type="EMBL" id="TNC74872.1"/>
    </source>
</evidence>
<dbReference type="InterPro" id="IPR050807">
    <property type="entry name" value="TransReg_Diox_bact_type"/>
</dbReference>
<dbReference type="OrthoDB" id="1123084at2"/>
<dbReference type="InterPro" id="IPR010359">
    <property type="entry name" value="IrrE_HExxH"/>
</dbReference>
<proteinExistence type="inferred from homology"/>
<dbReference type="PANTHER" id="PTHR46797">
    <property type="entry name" value="HTH-TYPE TRANSCRIPTIONAL REGULATOR"/>
    <property type="match status" value="1"/>
</dbReference>
<dbReference type="SMART" id="SM00530">
    <property type="entry name" value="HTH_XRE"/>
    <property type="match status" value="1"/>
</dbReference>
<dbReference type="CDD" id="cd00093">
    <property type="entry name" value="HTH_XRE"/>
    <property type="match status" value="1"/>
</dbReference>